<dbReference type="Pfam" id="PF02518">
    <property type="entry name" value="HATPase_c"/>
    <property type="match status" value="1"/>
</dbReference>
<evidence type="ECO:0000256" key="1">
    <source>
        <dbReference type="ARBA" id="ARBA00000085"/>
    </source>
</evidence>
<dbReference type="EC" id="2.7.13.3" evidence="2"/>
<dbReference type="OrthoDB" id="7297573at2"/>
<dbReference type="Pfam" id="PF07568">
    <property type="entry name" value="HisKA_2"/>
    <property type="match status" value="1"/>
</dbReference>
<dbReference type="Gene3D" id="3.30.450.20">
    <property type="entry name" value="PAS domain"/>
    <property type="match status" value="1"/>
</dbReference>
<gene>
    <name evidence="9" type="ordered locus">Caul_1476</name>
</gene>
<dbReference type="SMART" id="SM00387">
    <property type="entry name" value="HATPase_c"/>
    <property type="match status" value="1"/>
</dbReference>
<dbReference type="STRING" id="366602.Caul_1476"/>
<dbReference type="InterPro" id="IPR003594">
    <property type="entry name" value="HATPase_dom"/>
</dbReference>
<dbReference type="EMBL" id="CP000927">
    <property type="protein sequence ID" value="ABZ70606.1"/>
    <property type="molecule type" value="Genomic_DNA"/>
</dbReference>
<dbReference type="SUPFAM" id="SSF55785">
    <property type="entry name" value="PYP-like sensor domain (PAS domain)"/>
    <property type="match status" value="1"/>
</dbReference>
<dbReference type="HOGENOM" id="CLU_000445_114_57_5"/>
<sequence length="357" mass="38767">MTRAIPGIEDAQTLAQAIVDTIHEPLLVLDSGFTVLAASRSFYEIFRVDPEHTMGCRLYDLGDGQWDIPALRLLLETIIPERAAMNGFEVDHDFPGLGRRVMLLNARKVIYETSSNATILLAFTDITARRAIEREKESLLDRTRDLLGQKQVLLQEMQHRVANSLQIIASILMLKARAVTSEETRFHLKDAHQRVISVAEVQSHLHASGGVDQIEVGPYLEKLCGSLAASMIGDSQPIVLKVVADHGAIASDKAVSIGLIVTELLINAIKYAFPVFKEDARVTVTFVSDADAWTLTVSDNGIGKATEAASNKHGGLGTVIVDALVKQLDGHMTLTTTGGLTVTIRHTHVVALTPALA</sequence>
<evidence type="ECO:0000313" key="9">
    <source>
        <dbReference type="EMBL" id="ABZ70606.1"/>
    </source>
</evidence>
<dbReference type="Gene3D" id="3.30.565.10">
    <property type="entry name" value="Histidine kinase-like ATPase, C-terminal domain"/>
    <property type="match status" value="1"/>
</dbReference>
<evidence type="ECO:0000256" key="7">
    <source>
        <dbReference type="ARBA" id="ARBA00022840"/>
    </source>
</evidence>
<dbReference type="eggNOG" id="COG3920">
    <property type="taxonomic scope" value="Bacteria"/>
</dbReference>
<dbReference type="AlphaFoldDB" id="B0T0G0"/>
<evidence type="ECO:0000256" key="2">
    <source>
        <dbReference type="ARBA" id="ARBA00012438"/>
    </source>
</evidence>
<evidence type="ECO:0000256" key="3">
    <source>
        <dbReference type="ARBA" id="ARBA00022553"/>
    </source>
</evidence>
<keyword evidence="7" id="KW-0067">ATP-binding</keyword>
<dbReference type="KEGG" id="cak:Caul_1476"/>
<keyword evidence="5" id="KW-0547">Nucleotide-binding</keyword>
<keyword evidence="6 9" id="KW-0418">Kinase</keyword>
<dbReference type="SUPFAM" id="SSF55874">
    <property type="entry name" value="ATPase domain of HSP90 chaperone/DNA topoisomerase II/histidine kinase"/>
    <property type="match status" value="1"/>
</dbReference>
<evidence type="ECO:0000259" key="8">
    <source>
        <dbReference type="SMART" id="SM00387"/>
    </source>
</evidence>
<feature type="domain" description="Histidine kinase/HSP90-like ATPase" evidence="8">
    <location>
        <begin position="252"/>
        <end position="350"/>
    </location>
</feature>
<evidence type="ECO:0000256" key="5">
    <source>
        <dbReference type="ARBA" id="ARBA00022741"/>
    </source>
</evidence>
<reference evidence="9" key="1">
    <citation type="submission" date="2008-01" db="EMBL/GenBank/DDBJ databases">
        <title>Complete sequence of chromosome of Caulobacter sp. K31.</title>
        <authorList>
            <consortium name="US DOE Joint Genome Institute"/>
            <person name="Copeland A."/>
            <person name="Lucas S."/>
            <person name="Lapidus A."/>
            <person name="Barry K."/>
            <person name="Glavina del Rio T."/>
            <person name="Dalin E."/>
            <person name="Tice H."/>
            <person name="Pitluck S."/>
            <person name="Bruce D."/>
            <person name="Goodwin L."/>
            <person name="Thompson L.S."/>
            <person name="Brettin T."/>
            <person name="Detter J.C."/>
            <person name="Han C."/>
            <person name="Schmutz J."/>
            <person name="Larimer F."/>
            <person name="Land M."/>
            <person name="Hauser L."/>
            <person name="Kyrpides N."/>
            <person name="Kim E."/>
            <person name="Stephens C."/>
            <person name="Richardson P."/>
        </authorList>
    </citation>
    <scope>NUCLEOTIDE SEQUENCE [LARGE SCALE GENOMIC DNA]</scope>
    <source>
        <strain evidence="9">K31</strain>
    </source>
</reference>
<dbReference type="InterPro" id="IPR035965">
    <property type="entry name" value="PAS-like_dom_sf"/>
</dbReference>
<dbReference type="Pfam" id="PF08448">
    <property type="entry name" value="PAS_4"/>
    <property type="match status" value="1"/>
</dbReference>
<dbReference type="PANTHER" id="PTHR41523">
    <property type="entry name" value="TWO-COMPONENT SYSTEM SENSOR PROTEIN"/>
    <property type="match status" value="1"/>
</dbReference>
<keyword evidence="3" id="KW-0597">Phosphoprotein</keyword>
<evidence type="ECO:0000256" key="6">
    <source>
        <dbReference type="ARBA" id="ARBA00022777"/>
    </source>
</evidence>
<protein>
    <recommendedName>
        <fullName evidence="2">histidine kinase</fullName>
        <ecNumber evidence="2">2.7.13.3</ecNumber>
    </recommendedName>
</protein>
<proteinExistence type="predicted"/>
<keyword evidence="4" id="KW-0808">Transferase</keyword>
<comment type="catalytic activity">
    <reaction evidence="1">
        <text>ATP + protein L-histidine = ADP + protein N-phospho-L-histidine.</text>
        <dbReference type="EC" id="2.7.13.3"/>
    </reaction>
</comment>
<dbReference type="InterPro" id="IPR013656">
    <property type="entry name" value="PAS_4"/>
</dbReference>
<dbReference type="InterPro" id="IPR036890">
    <property type="entry name" value="HATPase_C_sf"/>
</dbReference>
<accession>B0T0G0</accession>
<dbReference type="GO" id="GO:0004673">
    <property type="term" value="F:protein histidine kinase activity"/>
    <property type="evidence" value="ECO:0007669"/>
    <property type="project" value="UniProtKB-EC"/>
</dbReference>
<dbReference type="PANTHER" id="PTHR41523:SF8">
    <property type="entry name" value="ETHYLENE RESPONSE SENSOR PROTEIN"/>
    <property type="match status" value="1"/>
</dbReference>
<dbReference type="InterPro" id="IPR011495">
    <property type="entry name" value="Sig_transdc_His_kin_sub2_dim/P"/>
</dbReference>
<organism evidence="9">
    <name type="scientific">Caulobacter sp. (strain K31)</name>
    <dbReference type="NCBI Taxonomy" id="366602"/>
    <lineage>
        <taxon>Bacteria</taxon>
        <taxon>Pseudomonadati</taxon>
        <taxon>Pseudomonadota</taxon>
        <taxon>Alphaproteobacteria</taxon>
        <taxon>Caulobacterales</taxon>
        <taxon>Caulobacteraceae</taxon>
        <taxon>Caulobacter</taxon>
    </lineage>
</organism>
<evidence type="ECO:0000256" key="4">
    <source>
        <dbReference type="ARBA" id="ARBA00022679"/>
    </source>
</evidence>
<name>B0T0G0_CAUSK</name>
<dbReference type="GO" id="GO:0005524">
    <property type="term" value="F:ATP binding"/>
    <property type="evidence" value="ECO:0007669"/>
    <property type="project" value="UniProtKB-KW"/>
</dbReference>